<keyword evidence="1" id="KW-0732">Signal</keyword>
<organism evidence="2 3">
    <name type="scientific">Rhizobium chutanense</name>
    <dbReference type="NCBI Taxonomy" id="2035448"/>
    <lineage>
        <taxon>Bacteria</taxon>
        <taxon>Pseudomonadati</taxon>
        <taxon>Pseudomonadota</taxon>
        <taxon>Alphaproteobacteria</taxon>
        <taxon>Hyphomicrobiales</taxon>
        <taxon>Rhizobiaceae</taxon>
        <taxon>Rhizobium/Agrobacterium group</taxon>
        <taxon>Rhizobium</taxon>
    </lineage>
</organism>
<name>A0A2A6JBF0_9HYPH</name>
<dbReference type="Gene3D" id="3.10.450.50">
    <property type="match status" value="2"/>
</dbReference>
<dbReference type="AlphaFoldDB" id="A0A2A6JBF0"/>
<keyword evidence="3" id="KW-1185">Reference proteome</keyword>
<dbReference type="EMBL" id="NWSV01000009">
    <property type="protein sequence ID" value="PDT03250.1"/>
    <property type="molecule type" value="Genomic_DNA"/>
</dbReference>
<dbReference type="RefSeq" id="WP_097613233.1">
    <property type="nucleotide sequence ID" value="NZ_NWSV01000009.1"/>
</dbReference>
<feature type="chain" id="PRO_5012382327" evidence="1">
    <location>
        <begin position="22"/>
        <end position="312"/>
    </location>
</feature>
<evidence type="ECO:0000313" key="3">
    <source>
        <dbReference type="Proteomes" id="UP000220768"/>
    </source>
</evidence>
<dbReference type="InterPro" id="IPR032710">
    <property type="entry name" value="NTF2-like_dom_sf"/>
</dbReference>
<evidence type="ECO:0000256" key="1">
    <source>
        <dbReference type="SAM" id="SignalP"/>
    </source>
</evidence>
<accession>A0A2A6JBF0</accession>
<feature type="signal peptide" evidence="1">
    <location>
        <begin position="1"/>
        <end position="21"/>
    </location>
</feature>
<dbReference type="SUPFAM" id="SSF54427">
    <property type="entry name" value="NTF2-like"/>
    <property type="match status" value="2"/>
</dbReference>
<sequence>MKRLSNAVFAATLAIAVPAMAAEHQNAADVSHATPETAKMFEKYFATKTSEDVEGTMSFFSKKLATYTDATLGWPMDYDYVHGLFEKYMPNWGNGKSYPVQVLGGAEKGNGSAIVSFVDTPELFGGELRILGAVDFKDGKIVRWVDYWDSSAYDDGLYSKYKTAPASFPTDFKEGEVGTNASKKIVDISTHLQSALSEGDAGEAAALFSDDAEFEDMAIRTKIRGKAAIERYLQRVASVAPFADQSRLRHVVGSDAGGGFEWFASSNSTVKGGITALSLDAQGKIISATTTYDERLLDRKVAEQLASASLEP</sequence>
<protein>
    <submittedName>
        <fullName evidence="2">Uncharacterized protein</fullName>
    </submittedName>
</protein>
<evidence type="ECO:0000313" key="2">
    <source>
        <dbReference type="EMBL" id="PDT03250.1"/>
    </source>
</evidence>
<dbReference type="Proteomes" id="UP000220768">
    <property type="component" value="Unassembled WGS sequence"/>
</dbReference>
<proteinExistence type="predicted"/>
<reference evidence="2 3" key="1">
    <citation type="submission" date="2017-09" db="EMBL/GenBank/DDBJ databases">
        <title>Comparative genomics of rhizobia isolated from Phaseolus vulgaris in China.</title>
        <authorList>
            <person name="Tong W."/>
        </authorList>
    </citation>
    <scope>NUCLEOTIDE SEQUENCE [LARGE SCALE GENOMIC DNA]</scope>
    <source>
        <strain evidence="2 3">C5</strain>
    </source>
</reference>
<gene>
    <name evidence="2" type="ORF">CO666_16925</name>
</gene>
<comment type="caution">
    <text evidence="2">The sequence shown here is derived from an EMBL/GenBank/DDBJ whole genome shotgun (WGS) entry which is preliminary data.</text>
</comment>